<reference evidence="1 2" key="1">
    <citation type="submission" date="2019-09" db="EMBL/GenBank/DDBJ databases">
        <authorList>
            <person name="Kritzky A."/>
            <person name="Schelkanova E.Y."/>
            <person name="Alkhova Z.V."/>
            <person name="Smirnova N.I."/>
        </authorList>
    </citation>
    <scope>NUCLEOTIDE SEQUENCE [LARGE SCALE GENOMIC DNA]</scope>
    <source>
        <strain evidence="1 2">M1526</strain>
    </source>
</reference>
<sequence length="152" mass="17896">MRANRTSRIDTSLDKLAIEIDLDITECQRVEGYLTFIFSEFEVADLEFVAHIDLHNMKKDIFTIESPKLKIKHEKGIEGFYKQGKQAVYFKDEKQKEIIINRISAFTKNFRLNSDETIREFRQIFRSNDNPQVKLGNVDTLFQNHIRNAIPN</sequence>
<evidence type="ECO:0000313" key="1">
    <source>
        <dbReference type="EMBL" id="KAA1252791.1"/>
    </source>
</evidence>
<name>A0A5Q6PDC1_VIBCL</name>
<organism evidence="1 2">
    <name type="scientific">Vibrio cholerae</name>
    <dbReference type="NCBI Taxonomy" id="666"/>
    <lineage>
        <taxon>Bacteria</taxon>
        <taxon>Pseudomonadati</taxon>
        <taxon>Pseudomonadota</taxon>
        <taxon>Gammaproteobacteria</taxon>
        <taxon>Vibrionales</taxon>
        <taxon>Vibrionaceae</taxon>
        <taxon>Vibrio</taxon>
    </lineage>
</organism>
<accession>A0A5Q6PDC1</accession>
<evidence type="ECO:0000313" key="2">
    <source>
        <dbReference type="Proteomes" id="UP000323225"/>
    </source>
</evidence>
<protein>
    <submittedName>
        <fullName evidence="1">Uncharacterized protein</fullName>
    </submittedName>
</protein>
<comment type="caution">
    <text evidence="1">The sequence shown here is derived from an EMBL/GenBank/DDBJ whole genome shotgun (WGS) entry which is preliminary data.</text>
</comment>
<dbReference type="AlphaFoldDB" id="A0A5Q6PDC1"/>
<gene>
    <name evidence="1" type="ORF">F0M16_20885</name>
</gene>
<proteinExistence type="predicted"/>
<dbReference type="Proteomes" id="UP000323225">
    <property type="component" value="Unassembled WGS sequence"/>
</dbReference>
<dbReference type="EMBL" id="VUAA01000038">
    <property type="protein sequence ID" value="KAA1252791.1"/>
    <property type="molecule type" value="Genomic_DNA"/>
</dbReference>